<protein>
    <submittedName>
        <fullName evidence="2">Uncharacterized protein</fullName>
    </submittedName>
</protein>
<feature type="region of interest" description="Disordered" evidence="1">
    <location>
        <begin position="112"/>
        <end position="154"/>
    </location>
</feature>
<name>A0A6A5RKY9_9PLEO</name>
<evidence type="ECO:0000256" key="1">
    <source>
        <dbReference type="SAM" id="MobiDB-lite"/>
    </source>
</evidence>
<organism evidence="2 3">
    <name type="scientific">Didymella exigua CBS 183.55</name>
    <dbReference type="NCBI Taxonomy" id="1150837"/>
    <lineage>
        <taxon>Eukaryota</taxon>
        <taxon>Fungi</taxon>
        <taxon>Dikarya</taxon>
        <taxon>Ascomycota</taxon>
        <taxon>Pezizomycotina</taxon>
        <taxon>Dothideomycetes</taxon>
        <taxon>Pleosporomycetidae</taxon>
        <taxon>Pleosporales</taxon>
        <taxon>Pleosporineae</taxon>
        <taxon>Didymellaceae</taxon>
        <taxon>Didymella</taxon>
    </lineage>
</organism>
<feature type="region of interest" description="Disordered" evidence="1">
    <location>
        <begin position="169"/>
        <end position="221"/>
    </location>
</feature>
<dbReference type="AlphaFoldDB" id="A0A6A5RKY9"/>
<evidence type="ECO:0000313" key="3">
    <source>
        <dbReference type="Proteomes" id="UP000800082"/>
    </source>
</evidence>
<feature type="region of interest" description="Disordered" evidence="1">
    <location>
        <begin position="1"/>
        <end position="28"/>
    </location>
</feature>
<evidence type="ECO:0000313" key="2">
    <source>
        <dbReference type="EMBL" id="KAF1927644.1"/>
    </source>
</evidence>
<feature type="compositionally biased region" description="Acidic residues" evidence="1">
    <location>
        <begin position="121"/>
        <end position="131"/>
    </location>
</feature>
<dbReference type="GeneID" id="54345438"/>
<feature type="compositionally biased region" description="Low complexity" evidence="1">
    <location>
        <begin position="184"/>
        <end position="197"/>
    </location>
</feature>
<proteinExistence type="predicted"/>
<reference evidence="2" key="1">
    <citation type="journal article" date="2020" name="Stud. Mycol.">
        <title>101 Dothideomycetes genomes: a test case for predicting lifestyles and emergence of pathogens.</title>
        <authorList>
            <person name="Haridas S."/>
            <person name="Albert R."/>
            <person name="Binder M."/>
            <person name="Bloem J."/>
            <person name="Labutti K."/>
            <person name="Salamov A."/>
            <person name="Andreopoulos B."/>
            <person name="Baker S."/>
            <person name="Barry K."/>
            <person name="Bills G."/>
            <person name="Bluhm B."/>
            <person name="Cannon C."/>
            <person name="Castanera R."/>
            <person name="Culley D."/>
            <person name="Daum C."/>
            <person name="Ezra D."/>
            <person name="Gonzalez J."/>
            <person name="Henrissat B."/>
            <person name="Kuo A."/>
            <person name="Liang C."/>
            <person name="Lipzen A."/>
            <person name="Lutzoni F."/>
            <person name="Magnuson J."/>
            <person name="Mondo S."/>
            <person name="Nolan M."/>
            <person name="Ohm R."/>
            <person name="Pangilinan J."/>
            <person name="Park H.-J."/>
            <person name="Ramirez L."/>
            <person name="Alfaro M."/>
            <person name="Sun H."/>
            <person name="Tritt A."/>
            <person name="Yoshinaga Y."/>
            <person name="Zwiers L.-H."/>
            <person name="Turgeon B."/>
            <person name="Goodwin S."/>
            <person name="Spatafora J."/>
            <person name="Crous P."/>
            <person name="Grigoriev I."/>
        </authorList>
    </citation>
    <scope>NUCLEOTIDE SEQUENCE</scope>
    <source>
        <strain evidence="2">CBS 183.55</strain>
    </source>
</reference>
<dbReference type="RefSeq" id="XP_033447896.1">
    <property type="nucleotide sequence ID" value="XM_033587791.1"/>
</dbReference>
<feature type="region of interest" description="Disordered" evidence="1">
    <location>
        <begin position="281"/>
        <end position="304"/>
    </location>
</feature>
<sequence>MAPKEKVQKSNIDNAEHRSAYGDMQAHREAQMMQEHVALLRGADKIDEHMATELLKPLDRKREYTAEYLSNFLNYTGVQPPMASLETADKNRRKRDREMLKIVQDFEAGRIDEHGSRIVEESDEDASEDDSVASQLADDSEPEEERVDVRPAMSGKTLALRFHTFSLTPALESSASPPAPPSPESASPSAQPAAAQPPKRKRRRPEKVDPLTPLPGGKTYEGYSYNQLAAAGRERGIYTPGGAQSIRNALIQDDINVAQGLKRNIAGWKKKANMNKTFKTSVPEELRTKVPEPEGDREGDEDED</sequence>
<dbReference type="OrthoDB" id="3789154at2759"/>
<dbReference type="Proteomes" id="UP000800082">
    <property type="component" value="Unassembled WGS sequence"/>
</dbReference>
<keyword evidence="3" id="KW-1185">Reference proteome</keyword>
<gene>
    <name evidence="2" type="ORF">M421DRAFT_172112</name>
</gene>
<feature type="compositionally biased region" description="Basic and acidic residues" evidence="1">
    <location>
        <begin position="282"/>
        <end position="296"/>
    </location>
</feature>
<dbReference type="EMBL" id="ML978971">
    <property type="protein sequence ID" value="KAF1927644.1"/>
    <property type="molecule type" value="Genomic_DNA"/>
</dbReference>
<accession>A0A6A5RKY9</accession>